<keyword evidence="3" id="KW-1185">Reference proteome</keyword>
<proteinExistence type="predicted"/>
<name>A0ABU1DDS6_9HYPH</name>
<dbReference type="RefSeq" id="WP_309389975.1">
    <property type="nucleotide sequence ID" value="NZ_JADBEO010000010.1"/>
</dbReference>
<feature type="chain" id="PRO_5045805198" evidence="1">
    <location>
        <begin position="26"/>
        <end position="434"/>
    </location>
</feature>
<gene>
    <name evidence="2" type="ORF">IHQ68_06415</name>
</gene>
<dbReference type="EMBL" id="JADBEO010000010">
    <property type="protein sequence ID" value="MDR4306249.1"/>
    <property type="molecule type" value="Genomic_DNA"/>
</dbReference>
<protein>
    <submittedName>
        <fullName evidence="2">Uncharacterized protein</fullName>
    </submittedName>
</protein>
<accession>A0ABU1DDS6</accession>
<reference evidence="2" key="1">
    <citation type="submission" date="2020-10" db="EMBL/GenBank/DDBJ databases">
        <authorList>
            <person name="Abbas A."/>
            <person name="Razzaq R."/>
            <person name="Waqas M."/>
            <person name="Abbas N."/>
            <person name="Nielsen T.K."/>
            <person name="Hansen L.H."/>
            <person name="Hussain S."/>
            <person name="Shahid M."/>
        </authorList>
    </citation>
    <scope>NUCLEOTIDE SEQUENCE</scope>
    <source>
        <strain evidence="2">S14</strain>
    </source>
</reference>
<comment type="caution">
    <text evidence="2">The sequence shown here is derived from an EMBL/GenBank/DDBJ whole genome shotgun (WGS) entry which is preliminary data.</text>
</comment>
<sequence>MRLVQLLTIAACGALIFSVAPIASAATGIPPSAIDGQNDVPELIDFFDRNFFSDENVDAVVETARHRFETDTLDPWRFAQSFEAYAIMFEVTSNKKYALALARGVKLALEFRDDRQGRVDGFTGLRLPAWGVNVRAYRKRIVDIGSQSLVLSPIARLYYYLSKDESLSRLTGLSAIDLGTAIAETKSIFYVDLRLKDHYAYYLQPAGLAALDCNVHNTPFKEANNKRVNSKGDVELCLKSKNLAGSPAPYNIQLKVALVDAYVAAATGSSRAHLSVVNAIKYFQSTAIDYIASNEGHLIFRNAQGRRIEDVTHLNLDVELLFFMWNDFREARPEFAPAVEEALLRRIAASVVDFAAVRDDKGFYRLSPLIDGSKREVRAARIDRSCIQITMLVALDMRIKDVCGSIFVGLRPSPLGLASLIKGLEVLRKRSTVP</sequence>
<keyword evidence="1" id="KW-0732">Signal</keyword>
<dbReference type="Proteomes" id="UP001181622">
    <property type="component" value="Unassembled WGS sequence"/>
</dbReference>
<evidence type="ECO:0000256" key="1">
    <source>
        <dbReference type="SAM" id="SignalP"/>
    </source>
</evidence>
<evidence type="ECO:0000313" key="2">
    <source>
        <dbReference type="EMBL" id="MDR4306249.1"/>
    </source>
</evidence>
<evidence type="ECO:0000313" key="3">
    <source>
        <dbReference type="Proteomes" id="UP001181622"/>
    </source>
</evidence>
<feature type="signal peptide" evidence="1">
    <location>
        <begin position="1"/>
        <end position="25"/>
    </location>
</feature>
<organism evidence="2 3">
    <name type="scientific">Chelatococcus sambhunathii</name>
    <dbReference type="NCBI Taxonomy" id="363953"/>
    <lineage>
        <taxon>Bacteria</taxon>
        <taxon>Pseudomonadati</taxon>
        <taxon>Pseudomonadota</taxon>
        <taxon>Alphaproteobacteria</taxon>
        <taxon>Hyphomicrobiales</taxon>
        <taxon>Chelatococcaceae</taxon>
        <taxon>Chelatococcus</taxon>
    </lineage>
</organism>